<dbReference type="PANTHER" id="PTHR30468:SF10">
    <property type="entry name" value="TAUD_TFDA-LIKE DOMAIN-CONTAINING PROTEIN"/>
    <property type="match status" value="1"/>
</dbReference>
<accession>A0ABQ8FQ64</accession>
<gene>
    <name evidence="8" type="ORF">B0J12DRAFT_611661</name>
</gene>
<reference evidence="8 9" key="1">
    <citation type="journal article" date="2021" name="Nat. Commun.">
        <title>Genetic determinants of endophytism in the Arabidopsis root mycobiome.</title>
        <authorList>
            <person name="Mesny F."/>
            <person name="Miyauchi S."/>
            <person name="Thiergart T."/>
            <person name="Pickel B."/>
            <person name="Atanasova L."/>
            <person name="Karlsson M."/>
            <person name="Huettel B."/>
            <person name="Barry K.W."/>
            <person name="Haridas S."/>
            <person name="Chen C."/>
            <person name="Bauer D."/>
            <person name="Andreopoulos W."/>
            <person name="Pangilinan J."/>
            <person name="LaButti K."/>
            <person name="Riley R."/>
            <person name="Lipzen A."/>
            <person name="Clum A."/>
            <person name="Drula E."/>
            <person name="Henrissat B."/>
            <person name="Kohler A."/>
            <person name="Grigoriev I.V."/>
            <person name="Martin F.M."/>
            <person name="Hacquard S."/>
        </authorList>
    </citation>
    <scope>NUCLEOTIDE SEQUENCE [LARGE SCALE GENOMIC DNA]</scope>
    <source>
        <strain evidence="8 9">MPI-SDFR-AT-0080</strain>
    </source>
</reference>
<dbReference type="SUPFAM" id="SSF51197">
    <property type="entry name" value="Clavaminate synthase-like"/>
    <property type="match status" value="1"/>
</dbReference>
<keyword evidence="4 8" id="KW-0223">Dioxygenase</keyword>
<feature type="domain" description="TauD/TfdA-like" evidence="7">
    <location>
        <begin position="21"/>
        <end position="301"/>
    </location>
</feature>
<proteinExistence type="inferred from homology"/>
<comment type="cofactor">
    <cofactor evidence="1">
        <name>Fe(2+)</name>
        <dbReference type="ChEBI" id="CHEBI:29033"/>
    </cofactor>
</comment>
<dbReference type="EMBL" id="JAGTJR010000101">
    <property type="protein sequence ID" value="KAH7010921.1"/>
    <property type="molecule type" value="Genomic_DNA"/>
</dbReference>
<evidence type="ECO:0000256" key="6">
    <source>
        <dbReference type="ARBA" id="ARBA00023004"/>
    </source>
</evidence>
<dbReference type="Pfam" id="PF02668">
    <property type="entry name" value="TauD"/>
    <property type="match status" value="1"/>
</dbReference>
<evidence type="ECO:0000256" key="2">
    <source>
        <dbReference type="ARBA" id="ARBA00005896"/>
    </source>
</evidence>
<evidence type="ECO:0000256" key="3">
    <source>
        <dbReference type="ARBA" id="ARBA00022723"/>
    </source>
</evidence>
<evidence type="ECO:0000313" key="8">
    <source>
        <dbReference type="EMBL" id="KAH7010921.1"/>
    </source>
</evidence>
<evidence type="ECO:0000313" key="9">
    <source>
        <dbReference type="Proteomes" id="UP000774617"/>
    </source>
</evidence>
<evidence type="ECO:0000256" key="5">
    <source>
        <dbReference type="ARBA" id="ARBA00023002"/>
    </source>
</evidence>
<dbReference type="GO" id="GO:0051213">
    <property type="term" value="F:dioxygenase activity"/>
    <property type="evidence" value="ECO:0007669"/>
    <property type="project" value="UniProtKB-KW"/>
</dbReference>
<dbReference type="InterPro" id="IPR042098">
    <property type="entry name" value="TauD-like_sf"/>
</dbReference>
<dbReference type="Gene3D" id="3.60.130.10">
    <property type="entry name" value="Clavaminate synthase-like"/>
    <property type="match status" value="1"/>
</dbReference>
<keyword evidence="9" id="KW-1185">Reference proteome</keyword>
<evidence type="ECO:0000259" key="7">
    <source>
        <dbReference type="Pfam" id="PF02668"/>
    </source>
</evidence>
<keyword evidence="5" id="KW-0560">Oxidoreductase</keyword>
<evidence type="ECO:0000256" key="1">
    <source>
        <dbReference type="ARBA" id="ARBA00001954"/>
    </source>
</evidence>
<dbReference type="InterPro" id="IPR051323">
    <property type="entry name" value="AtsK-like"/>
</dbReference>
<protein>
    <submittedName>
        <fullName evidence="8">Alpha-ketoglutarate-dependent sulfonate dioxygenase</fullName>
    </submittedName>
</protein>
<comment type="similarity">
    <text evidence="2">Belongs to the TfdA dioxygenase family.</text>
</comment>
<dbReference type="PANTHER" id="PTHR30468">
    <property type="entry name" value="ALPHA-KETOGLUTARATE-DEPENDENT SULFONATE DIOXYGENASE"/>
    <property type="match status" value="1"/>
</dbReference>
<keyword evidence="6" id="KW-0408">Iron</keyword>
<evidence type="ECO:0000256" key="4">
    <source>
        <dbReference type="ARBA" id="ARBA00022964"/>
    </source>
</evidence>
<keyword evidence="3" id="KW-0479">Metal-binding</keyword>
<comment type="caution">
    <text evidence="8">The sequence shown here is derived from an EMBL/GenBank/DDBJ whole genome shotgun (WGS) entry which is preliminary data.</text>
</comment>
<organism evidence="8 9">
    <name type="scientific">Macrophomina phaseolina</name>
    <dbReference type="NCBI Taxonomy" id="35725"/>
    <lineage>
        <taxon>Eukaryota</taxon>
        <taxon>Fungi</taxon>
        <taxon>Dikarya</taxon>
        <taxon>Ascomycota</taxon>
        <taxon>Pezizomycotina</taxon>
        <taxon>Dothideomycetes</taxon>
        <taxon>Dothideomycetes incertae sedis</taxon>
        <taxon>Botryosphaeriales</taxon>
        <taxon>Botryosphaeriaceae</taxon>
        <taxon>Macrophomina</taxon>
    </lineage>
</organism>
<sequence length="340" mass="37684">MPHAIAQPLQLSGALDQFESFQVTPCIGTEFVNVDLAQWITGPDSDALLRDLAITVAQRGVVFFRAQNGIDGELQKQLTQRLGLLSGKPSNHGLSKHILHLLRGDDPEMGKLDPGRQQALHAPADNNMPRQTHANEWHSDGSYEPCPPDFTILRMTEVPSTGGDTLWASGYEMYDRLSAPYQKLFESLTATHDVPGLRNAAQTMKVYDGERGAPENVGLDFKLSQPMVRTHPVTGWKTLFAGGLHCRRVDGVSDIESQELLAKILRLVSDNHDLQVRFRWNTANDIAIWDNRCVLHCPTQDHYGLGPRGGFRTMSIAEKPYLDPSSPSRRAALAVPKKAH</sequence>
<dbReference type="Proteomes" id="UP000774617">
    <property type="component" value="Unassembled WGS sequence"/>
</dbReference>
<name>A0ABQ8FQ64_9PEZI</name>
<dbReference type="InterPro" id="IPR003819">
    <property type="entry name" value="TauD/TfdA-like"/>
</dbReference>